<accession>A0A401JDN1</accession>
<keyword evidence="4" id="KW-1185">Reference proteome</keyword>
<feature type="domain" description="GST C-terminal" evidence="2">
    <location>
        <begin position="100"/>
        <end position="241"/>
    </location>
</feature>
<reference evidence="3 4" key="1">
    <citation type="journal article" date="2019" name="Front. Microbiol.">
        <title>Genomes of Neutrophilic Sulfur-Oxidizing Chemolithoautotrophs Representing 9 Proteobacterial Species From 8 Genera.</title>
        <authorList>
            <person name="Watanabe T."/>
            <person name="Kojima H."/>
            <person name="Umezawa K."/>
            <person name="Hori C."/>
            <person name="Takasuka T.E."/>
            <person name="Kato Y."/>
            <person name="Fukui M."/>
        </authorList>
    </citation>
    <scope>NUCLEOTIDE SEQUENCE [LARGE SCALE GENOMIC DNA]</scope>
    <source>
        <strain evidence="3 4">TTN</strain>
    </source>
</reference>
<protein>
    <submittedName>
        <fullName evidence="3">Probable glutathione s-transferase protein</fullName>
    </submittedName>
</protein>
<keyword evidence="3" id="KW-0808">Transferase</keyword>
<dbReference type="CDD" id="cd00299">
    <property type="entry name" value="GST_C_family"/>
    <property type="match status" value="1"/>
</dbReference>
<dbReference type="SUPFAM" id="SSF52833">
    <property type="entry name" value="Thioredoxin-like"/>
    <property type="match status" value="1"/>
</dbReference>
<sequence length="308" mass="34211">MTEIIIHHYPASPVSEKIRTGMGLKQLSWRSVEQNRLPDRPELFAMTGGYRRIPVMQIGADIYCDTQCILREMERRVPTPTFFPNNGAGLPFALSRWSDGAMFELAFRVAFAPVADKLPAALIADRTRLYLGEQGDLKNEAADLPHTLAQLRPQLGWLEACLTSGQHFMLGGEPGMSDLLAWYFVWFVRERYAAAPEFMAEFPLLNAWVQRMQAIGHGKSTPMTPVEALAIAKAAEPATQEKSDPHDPQGLSPGMKVTVVPITHGGDQPVEGKVLAVDRDTIAISREHPDCGRVAVHFPRVGYRVTLR</sequence>
<dbReference type="CDD" id="cd00570">
    <property type="entry name" value="GST_N_family"/>
    <property type="match status" value="1"/>
</dbReference>
<organism evidence="3 4">
    <name type="scientific">Sulfuriferula multivorans</name>
    <dbReference type="NCBI Taxonomy" id="1559896"/>
    <lineage>
        <taxon>Bacteria</taxon>
        <taxon>Pseudomonadati</taxon>
        <taxon>Pseudomonadota</taxon>
        <taxon>Betaproteobacteria</taxon>
        <taxon>Nitrosomonadales</taxon>
        <taxon>Sulfuricellaceae</taxon>
        <taxon>Sulfuriferula</taxon>
    </lineage>
</organism>
<dbReference type="Proteomes" id="UP000286806">
    <property type="component" value="Unassembled WGS sequence"/>
</dbReference>
<dbReference type="PROSITE" id="PS50404">
    <property type="entry name" value="GST_NTER"/>
    <property type="match status" value="1"/>
</dbReference>
<evidence type="ECO:0000313" key="3">
    <source>
        <dbReference type="EMBL" id="GBL45676.1"/>
    </source>
</evidence>
<dbReference type="Pfam" id="PF13417">
    <property type="entry name" value="GST_N_3"/>
    <property type="match status" value="1"/>
</dbReference>
<feature type="domain" description="GST N-terminal" evidence="1">
    <location>
        <begin position="2"/>
        <end position="81"/>
    </location>
</feature>
<name>A0A401JDN1_9PROT</name>
<gene>
    <name evidence="3" type="ORF">SFMTTN_1486</name>
</gene>
<dbReference type="InterPro" id="IPR004045">
    <property type="entry name" value="Glutathione_S-Trfase_N"/>
</dbReference>
<comment type="caution">
    <text evidence="3">The sequence shown here is derived from an EMBL/GenBank/DDBJ whole genome shotgun (WGS) entry which is preliminary data.</text>
</comment>
<dbReference type="SUPFAM" id="SSF47616">
    <property type="entry name" value="GST C-terminal domain-like"/>
    <property type="match status" value="1"/>
</dbReference>
<dbReference type="InterPro" id="IPR036282">
    <property type="entry name" value="Glutathione-S-Trfase_C_sf"/>
</dbReference>
<dbReference type="InterPro" id="IPR010987">
    <property type="entry name" value="Glutathione-S-Trfase_C-like"/>
</dbReference>
<proteinExistence type="predicted"/>
<dbReference type="GO" id="GO:0016740">
    <property type="term" value="F:transferase activity"/>
    <property type="evidence" value="ECO:0007669"/>
    <property type="project" value="UniProtKB-KW"/>
</dbReference>
<evidence type="ECO:0000313" key="4">
    <source>
        <dbReference type="Proteomes" id="UP000286806"/>
    </source>
</evidence>
<evidence type="ECO:0000259" key="2">
    <source>
        <dbReference type="PROSITE" id="PS50405"/>
    </source>
</evidence>
<dbReference type="InterPro" id="IPR036249">
    <property type="entry name" value="Thioredoxin-like_sf"/>
</dbReference>
<evidence type="ECO:0000259" key="1">
    <source>
        <dbReference type="PROSITE" id="PS50404"/>
    </source>
</evidence>
<dbReference type="AlphaFoldDB" id="A0A401JDN1"/>
<dbReference type="PROSITE" id="PS50405">
    <property type="entry name" value="GST_CTER"/>
    <property type="match status" value="1"/>
</dbReference>
<dbReference type="Pfam" id="PF13410">
    <property type="entry name" value="GST_C_2"/>
    <property type="match status" value="1"/>
</dbReference>
<dbReference type="Gene3D" id="3.40.30.110">
    <property type="match status" value="2"/>
</dbReference>
<dbReference type="EMBL" id="BGOW01000014">
    <property type="protein sequence ID" value="GBL45676.1"/>
    <property type="molecule type" value="Genomic_DNA"/>
</dbReference>
<dbReference type="RefSeq" id="WP_223247729.1">
    <property type="nucleotide sequence ID" value="NZ_BGOW01000014.1"/>
</dbReference>